<dbReference type="OMA" id="AQHHIFY"/>
<dbReference type="EMBL" id="AFYH01000523">
    <property type="status" value="NOT_ANNOTATED_CDS"/>
    <property type="molecule type" value="Genomic_DNA"/>
</dbReference>
<dbReference type="HOGENOM" id="CLU_030342_0_0_1"/>
<dbReference type="EMBL" id="AFYH01000524">
    <property type="status" value="NOT_ANNOTATED_CDS"/>
    <property type="molecule type" value="Genomic_DNA"/>
</dbReference>
<protein>
    <submittedName>
        <fullName evidence="1">Tetratricopeptide repeat domain 34</fullName>
    </submittedName>
</protein>
<dbReference type="STRING" id="7897.ENSLACP00000021566"/>
<dbReference type="EMBL" id="AFYH01000525">
    <property type="status" value="NOT_ANNOTATED_CDS"/>
    <property type="molecule type" value="Genomic_DNA"/>
</dbReference>
<dbReference type="EMBL" id="AFYH01000530">
    <property type="status" value="NOT_ANNOTATED_CDS"/>
    <property type="molecule type" value="Genomic_DNA"/>
</dbReference>
<dbReference type="AlphaFoldDB" id="H3BI45"/>
<dbReference type="PANTHER" id="PTHR44874">
    <property type="entry name" value="TETRATRICOPEPTIDE REPEAT PROTEIN 34"/>
    <property type="match status" value="1"/>
</dbReference>
<dbReference type="EMBL" id="AFYH01000526">
    <property type="status" value="NOT_ANNOTATED_CDS"/>
    <property type="molecule type" value="Genomic_DNA"/>
</dbReference>
<dbReference type="Gene3D" id="1.25.40.10">
    <property type="entry name" value="Tetratricopeptide repeat domain"/>
    <property type="match status" value="4"/>
</dbReference>
<dbReference type="eggNOG" id="ENOG502QRDY">
    <property type="taxonomic scope" value="Eukaryota"/>
</dbReference>
<dbReference type="PANTHER" id="PTHR44874:SF1">
    <property type="entry name" value="TETRATRICOPEPTIDE REPEAT PROTEIN 34"/>
    <property type="match status" value="1"/>
</dbReference>
<keyword evidence="2" id="KW-1185">Reference proteome</keyword>
<dbReference type="InterPro" id="IPR019734">
    <property type="entry name" value="TPR_rpt"/>
</dbReference>
<evidence type="ECO:0000313" key="1">
    <source>
        <dbReference type="Ensembl" id="ENSLACP00000021566.1"/>
    </source>
</evidence>
<reference evidence="2" key="1">
    <citation type="submission" date="2011-08" db="EMBL/GenBank/DDBJ databases">
        <title>The draft genome of Latimeria chalumnae.</title>
        <authorList>
            <person name="Di Palma F."/>
            <person name="Alfoldi J."/>
            <person name="Johnson J."/>
            <person name="Berlin A."/>
            <person name="Gnerre S."/>
            <person name="Jaffe D."/>
            <person name="MacCallum I."/>
            <person name="Young S."/>
            <person name="Walker B.J."/>
            <person name="Lander E."/>
            <person name="Lindblad-Toh K."/>
        </authorList>
    </citation>
    <scope>NUCLEOTIDE SEQUENCE [LARGE SCALE GENOMIC DNA]</scope>
    <source>
        <strain evidence="2">Wild caught</strain>
    </source>
</reference>
<reference evidence="1" key="3">
    <citation type="submission" date="2025-09" db="UniProtKB">
        <authorList>
            <consortium name="Ensembl"/>
        </authorList>
    </citation>
    <scope>IDENTIFICATION</scope>
</reference>
<evidence type="ECO:0000313" key="2">
    <source>
        <dbReference type="Proteomes" id="UP000008672"/>
    </source>
</evidence>
<reference evidence="1" key="2">
    <citation type="submission" date="2025-08" db="UniProtKB">
        <authorList>
            <consortium name="Ensembl"/>
        </authorList>
    </citation>
    <scope>IDENTIFICATION</scope>
</reference>
<dbReference type="InParanoid" id="H3BI45"/>
<gene>
    <name evidence="1" type="primary">TTC34</name>
</gene>
<dbReference type="EMBL" id="AFYH01000529">
    <property type="status" value="NOT_ANNOTATED_CDS"/>
    <property type="molecule type" value="Genomic_DNA"/>
</dbReference>
<dbReference type="SMART" id="SM00028">
    <property type="entry name" value="TPR"/>
    <property type="match status" value="7"/>
</dbReference>
<name>H3BI45_LATCH</name>
<dbReference type="InterPro" id="IPR042161">
    <property type="entry name" value="TTC34"/>
</dbReference>
<dbReference type="GeneTree" id="ENSGT00390000003047"/>
<dbReference type="Proteomes" id="UP000008672">
    <property type="component" value="Unassembled WGS sequence"/>
</dbReference>
<sequence>DICDHLLKSDAKTYLNTLLVLRGFCHLHGGDHQKALEDYQTVIEDDSPHPNSCVKALCGRGLVRMLGGSPYLTALDYITARRLKPDEAMLTAKTYIPWNQRGLLYKVLQEEGQKMLQKKPSNPTASTLLYRKKAAQKNEFSSKEWDASGVYHLASLLLDLDPTDDTSRILCADALYQMERVEEAHKMLLVSLNGSPQRSSVLARLALLQLKKGFHYDANQLIKKVIQIGDTSCLLPIMEVFKLEDRRLMQEHCHSSALNILANKQGDTYVKEAVAYLSIAIIASGGKAEDSLLARARCYAHLSQKKTAIFDFNTILKENPQSVQALCGRGFMYMVLHQQKEAMQDLILALNIDEAVVIREVLSLKPDAQTLITGWLYAHCRTAVNEIATTGKGKAMKEELVAGQSLIKIDEKNSSWHILHADILIAKGMYEDALTHLKVVFDQPLNDISATARSDVISVKKKHPQIRVHSLSMLTEKDHKEVEFLLHVLDPKQRQHLAQVAAHEAKILSKENQHEMAMNYYTLAILASIKNLRYLRQRAMCLFNAKQYDRAIEDLNEVIKRHASNELKVQVEDFCLRGYIQLCVSKEEAAIKDYIKAMELDEAQALSHVATRPGRPYLSYKFHQRALYHFEEQHYEAAWNLSEHGLVIDGNNNDLKKLKVKIKREASGCIVH</sequence>
<dbReference type="FunCoup" id="H3BI45">
    <property type="interactions" value="9"/>
</dbReference>
<accession>H3BI45</accession>
<organism evidence="1 2">
    <name type="scientific">Latimeria chalumnae</name>
    <name type="common">Coelacanth</name>
    <dbReference type="NCBI Taxonomy" id="7897"/>
    <lineage>
        <taxon>Eukaryota</taxon>
        <taxon>Metazoa</taxon>
        <taxon>Chordata</taxon>
        <taxon>Craniata</taxon>
        <taxon>Vertebrata</taxon>
        <taxon>Euteleostomi</taxon>
        <taxon>Coelacanthiformes</taxon>
        <taxon>Coelacanthidae</taxon>
        <taxon>Latimeria</taxon>
    </lineage>
</organism>
<dbReference type="InterPro" id="IPR011990">
    <property type="entry name" value="TPR-like_helical_dom_sf"/>
</dbReference>
<dbReference type="SUPFAM" id="SSF48452">
    <property type="entry name" value="TPR-like"/>
    <property type="match status" value="4"/>
</dbReference>
<dbReference type="Ensembl" id="ENSLACT00000021707.1">
    <property type="protein sequence ID" value="ENSLACP00000021566.1"/>
    <property type="gene ID" value="ENSLACG00000018948.1"/>
</dbReference>
<dbReference type="EMBL" id="AFYH01000528">
    <property type="status" value="NOT_ANNOTATED_CDS"/>
    <property type="molecule type" value="Genomic_DNA"/>
</dbReference>
<dbReference type="EMBL" id="AFYH01000527">
    <property type="status" value="NOT_ANNOTATED_CDS"/>
    <property type="molecule type" value="Genomic_DNA"/>
</dbReference>
<dbReference type="Pfam" id="PF13174">
    <property type="entry name" value="TPR_6"/>
    <property type="match status" value="2"/>
</dbReference>
<proteinExistence type="predicted"/>